<dbReference type="PROSITE" id="PS50883">
    <property type="entry name" value="EAL"/>
    <property type="match status" value="1"/>
</dbReference>
<keyword evidence="2 5" id="KW-0812">Transmembrane</keyword>
<keyword evidence="4 5" id="KW-0472">Membrane</keyword>
<proteinExistence type="predicted"/>
<evidence type="ECO:0000256" key="4">
    <source>
        <dbReference type="ARBA" id="ARBA00023136"/>
    </source>
</evidence>
<dbReference type="GO" id="GO:0003824">
    <property type="term" value="F:catalytic activity"/>
    <property type="evidence" value="ECO:0007669"/>
    <property type="project" value="UniProtKB-ARBA"/>
</dbReference>
<dbReference type="InterPro" id="IPR013655">
    <property type="entry name" value="PAS_fold_3"/>
</dbReference>
<dbReference type="SUPFAM" id="SSF141868">
    <property type="entry name" value="EAL domain-like"/>
    <property type="match status" value="1"/>
</dbReference>
<dbReference type="InterPro" id="IPR001633">
    <property type="entry name" value="EAL_dom"/>
</dbReference>
<evidence type="ECO:0000259" key="7">
    <source>
        <dbReference type="PROSITE" id="PS50883"/>
    </source>
</evidence>
<dbReference type="Pfam" id="PF08447">
    <property type="entry name" value="PAS_3"/>
    <property type="match status" value="1"/>
</dbReference>
<dbReference type="Pfam" id="PF13675">
    <property type="entry name" value="PilJ"/>
    <property type="match status" value="1"/>
</dbReference>
<evidence type="ECO:0000256" key="2">
    <source>
        <dbReference type="ARBA" id="ARBA00022692"/>
    </source>
</evidence>
<evidence type="ECO:0000256" key="3">
    <source>
        <dbReference type="ARBA" id="ARBA00022989"/>
    </source>
</evidence>
<dbReference type="PANTHER" id="PTHR44757">
    <property type="entry name" value="DIGUANYLATE CYCLASE DGCP"/>
    <property type="match status" value="1"/>
</dbReference>
<dbReference type="EMBL" id="MQWD01000001">
    <property type="protein sequence ID" value="PAP77952.1"/>
    <property type="molecule type" value="Genomic_DNA"/>
</dbReference>
<dbReference type="PROSITE" id="PS50112">
    <property type="entry name" value="PAS"/>
    <property type="match status" value="2"/>
</dbReference>
<feature type="domain" description="PAS" evidence="6">
    <location>
        <begin position="201"/>
        <end position="243"/>
    </location>
</feature>
<feature type="domain" description="EAL" evidence="7">
    <location>
        <begin position="616"/>
        <end position="871"/>
    </location>
</feature>
<accession>A0A271J377</accession>
<dbReference type="Gene3D" id="3.20.20.450">
    <property type="entry name" value="EAL domain"/>
    <property type="match status" value="1"/>
</dbReference>
<dbReference type="PANTHER" id="PTHR44757:SF2">
    <property type="entry name" value="BIOFILM ARCHITECTURE MAINTENANCE PROTEIN MBAA"/>
    <property type="match status" value="1"/>
</dbReference>
<name>A0A271J377_9BACT</name>
<dbReference type="SMART" id="SM00052">
    <property type="entry name" value="EAL"/>
    <property type="match status" value="1"/>
</dbReference>
<dbReference type="NCBIfam" id="TIGR00254">
    <property type="entry name" value="GGDEF"/>
    <property type="match status" value="1"/>
</dbReference>
<keyword evidence="3 5" id="KW-1133">Transmembrane helix</keyword>
<dbReference type="Pfam" id="PF00563">
    <property type="entry name" value="EAL"/>
    <property type="match status" value="1"/>
</dbReference>
<dbReference type="CDD" id="cd00130">
    <property type="entry name" value="PAS"/>
    <property type="match status" value="1"/>
</dbReference>
<dbReference type="Gene3D" id="3.30.450.20">
    <property type="entry name" value="PAS domain"/>
    <property type="match status" value="2"/>
</dbReference>
<comment type="subcellular location">
    <subcellularLocation>
        <location evidence="1">Membrane</location>
        <topology evidence="1">Multi-pass membrane protein</topology>
    </subcellularLocation>
</comment>
<evidence type="ECO:0000259" key="8">
    <source>
        <dbReference type="PROSITE" id="PS50887"/>
    </source>
</evidence>
<dbReference type="PROSITE" id="PS50887">
    <property type="entry name" value="GGDEF"/>
    <property type="match status" value="1"/>
</dbReference>
<dbReference type="Gene3D" id="3.30.70.270">
    <property type="match status" value="1"/>
</dbReference>
<feature type="transmembrane region" description="Helical" evidence="5">
    <location>
        <begin position="163"/>
        <end position="184"/>
    </location>
</feature>
<protein>
    <recommendedName>
        <fullName evidence="11">Diguanylate cyclase</fullName>
    </recommendedName>
</protein>
<dbReference type="SMART" id="SM00091">
    <property type="entry name" value="PAS"/>
    <property type="match status" value="2"/>
</dbReference>
<dbReference type="NCBIfam" id="TIGR00229">
    <property type="entry name" value="sensory_box"/>
    <property type="match status" value="1"/>
</dbReference>
<dbReference type="FunFam" id="3.30.70.270:FF:000001">
    <property type="entry name" value="Diguanylate cyclase domain protein"/>
    <property type="match status" value="1"/>
</dbReference>
<sequence length="886" mass="96525">MVSIAVAAIAAHSLIGVALLQRTRDAHVVNLAGRQRMLSQRIAKEAVLLSTGRTGASAATLRALADEWAGTHRGLLDGDASRGLPGLDAPSIRPALDALSDEIARVQRAVEGLTTSAATGDSAQTERHLGEILEAERSFLPRMDRVVFSLDDASVRTSRRLQWVVLSLLVFILALLAAVARYIFRPSIRDVVRALDRVGEQARLLRTVIDAIPDHIYVKDVEGRATLRNVASARALGFDDPKLAVGHTDSESGSALGTAALRDDLEVIRTGVPLLDKEERGEKGEWFVTTKMPLRDDAGDVVGLVGVTRNVTAIREAAAMFEGLVEHSVAGTAIIQDGHMAYVNPRMAEIFGYTVEEMTGLPALSIVHEDDQDLVRENLRRRIEGEATAISYNARGRTKTGRTIHVELAGVGGEHEGRPAVIGTAMDVTEREEVEQTLYHQAHHDPLTGLPNRALFQVRLDVAVERGDRVNDEAGYAVLFIDLDRFKVVNDTLGHSAGDRLLQKVGERIERVVRPRDTVARFGGDEFAVLLDKVAGPEHAERVAARVKDALSSPIRVDGNDLSVGASVGIVMARADHCDADAVLREADLAMYEAKRAGRGRSATYDIVAHGAMSRRLRLEIDLPQAVERDELRLAYQPIVDLTDGALVGFEALVRWEHPEHGLLYPDAFIGAAEDSGQVAAVDRWVLREASRQMAAWREGLADDAVLMLNVNCTGRDLLESDYTDAVRRIRDEGGDPDHLFLEITESVLVEDPDAVTAELRSLQNVGVRFCIDDFGTGYSSLASLHSLPVDRVKVDRSFVAEMAERTESAALVRTIIRLGQILGKSIVAEGIETVAHLEALCGMGCAYGQGYLFSRPLWPDQVSELLASERPPWATYWADADVMAV</sequence>
<evidence type="ECO:0000313" key="10">
    <source>
        <dbReference type="Proteomes" id="UP000216339"/>
    </source>
</evidence>
<dbReference type="SUPFAM" id="SSF55073">
    <property type="entry name" value="Nucleotide cyclase"/>
    <property type="match status" value="1"/>
</dbReference>
<dbReference type="InterPro" id="IPR029095">
    <property type="entry name" value="NarX-like_N"/>
</dbReference>
<dbReference type="InterPro" id="IPR035919">
    <property type="entry name" value="EAL_sf"/>
</dbReference>
<dbReference type="CDD" id="cd01949">
    <property type="entry name" value="GGDEF"/>
    <property type="match status" value="1"/>
</dbReference>
<dbReference type="CDD" id="cd01948">
    <property type="entry name" value="EAL"/>
    <property type="match status" value="1"/>
</dbReference>
<dbReference type="Proteomes" id="UP000216339">
    <property type="component" value="Unassembled WGS sequence"/>
</dbReference>
<dbReference type="InterPro" id="IPR029787">
    <property type="entry name" value="Nucleotide_cyclase"/>
</dbReference>
<dbReference type="Pfam" id="PF08448">
    <property type="entry name" value="PAS_4"/>
    <property type="match status" value="1"/>
</dbReference>
<dbReference type="InterPro" id="IPR035965">
    <property type="entry name" value="PAS-like_dom_sf"/>
</dbReference>
<reference evidence="9 10" key="1">
    <citation type="submission" date="2016-11" db="EMBL/GenBank/DDBJ databases">
        <title>Study of marine rhodopsin-containing bacteria.</title>
        <authorList>
            <person name="Yoshizawa S."/>
            <person name="Kumagai Y."/>
            <person name="Kogure K."/>
        </authorList>
    </citation>
    <scope>NUCLEOTIDE SEQUENCE [LARGE SCALE GENOMIC DNA]</scope>
    <source>
        <strain evidence="9 10">SAORIC-28</strain>
    </source>
</reference>
<gene>
    <name evidence="9" type="ORF">BSZ37_16650</name>
</gene>
<feature type="domain" description="GGDEF" evidence="8">
    <location>
        <begin position="474"/>
        <end position="607"/>
    </location>
</feature>
<dbReference type="SUPFAM" id="SSF55785">
    <property type="entry name" value="PYP-like sensor domain (PAS domain)"/>
    <property type="match status" value="2"/>
</dbReference>
<dbReference type="InterPro" id="IPR013656">
    <property type="entry name" value="PAS_4"/>
</dbReference>
<evidence type="ECO:0008006" key="11">
    <source>
        <dbReference type="Google" id="ProtNLM"/>
    </source>
</evidence>
<evidence type="ECO:0000256" key="5">
    <source>
        <dbReference type="SAM" id="Phobius"/>
    </source>
</evidence>
<dbReference type="InterPro" id="IPR043128">
    <property type="entry name" value="Rev_trsase/Diguanyl_cyclase"/>
</dbReference>
<keyword evidence="10" id="KW-1185">Reference proteome</keyword>
<comment type="caution">
    <text evidence="9">The sequence shown here is derived from an EMBL/GenBank/DDBJ whole genome shotgun (WGS) entry which is preliminary data.</text>
</comment>
<dbReference type="SMART" id="SM00267">
    <property type="entry name" value="GGDEF"/>
    <property type="match status" value="1"/>
</dbReference>
<feature type="domain" description="PAS" evidence="6">
    <location>
        <begin position="337"/>
        <end position="386"/>
    </location>
</feature>
<evidence type="ECO:0000313" key="9">
    <source>
        <dbReference type="EMBL" id="PAP77952.1"/>
    </source>
</evidence>
<dbReference type="InterPro" id="IPR000014">
    <property type="entry name" value="PAS"/>
</dbReference>
<dbReference type="InterPro" id="IPR000160">
    <property type="entry name" value="GGDEF_dom"/>
</dbReference>
<dbReference type="Pfam" id="PF00990">
    <property type="entry name" value="GGDEF"/>
    <property type="match status" value="1"/>
</dbReference>
<evidence type="ECO:0000259" key="6">
    <source>
        <dbReference type="PROSITE" id="PS50112"/>
    </source>
</evidence>
<evidence type="ECO:0000256" key="1">
    <source>
        <dbReference type="ARBA" id="ARBA00004141"/>
    </source>
</evidence>
<dbReference type="InterPro" id="IPR052155">
    <property type="entry name" value="Biofilm_reg_signaling"/>
</dbReference>
<dbReference type="GO" id="GO:0016020">
    <property type="term" value="C:membrane"/>
    <property type="evidence" value="ECO:0007669"/>
    <property type="project" value="UniProtKB-SubCell"/>
</dbReference>
<organism evidence="9 10">
    <name type="scientific">Rubrivirga marina</name>
    <dbReference type="NCBI Taxonomy" id="1196024"/>
    <lineage>
        <taxon>Bacteria</taxon>
        <taxon>Pseudomonadati</taxon>
        <taxon>Rhodothermota</taxon>
        <taxon>Rhodothermia</taxon>
        <taxon>Rhodothermales</taxon>
        <taxon>Rubricoccaceae</taxon>
        <taxon>Rubrivirga</taxon>
    </lineage>
</organism>
<dbReference type="AlphaFoldDB" id="A0A271J377"/>